<dbReference type="GO" id="GO:0051015">
    <property type="term" value="F:actin filament binding"/>
    <property type="evidence" value="ECO:0007669"/>
    <property type="project" value="InterPro"/>
</dbReference>
<evidence type="ECO:0000313" key="9">
    <source>
        <dbReference type="RefSeq" id="XP_054844833.1"/>
    </source>
</evidence>
<feature type="domain" description="Fascin-like" evidence="7">
    <location>
        <begin position="165"/>
        <end position="241"/>
    </location>
</feature>
<dbReference type="CTD" id="29999"/>
<dbReference type="InterPro" id="IPR024703">
    <property type="entry name" value="Fascin_metazoans"/>
</dbReference>
<evidence type="ECO:0000256" key="2">
    <source>
        <dbReference type="ARBA" id="ARBA00007415"/>
    </source>
</evidence>
<evidence type="ECO:0000256" key="3">
    <source>
        <dbReference type="ARBA" id="ARBA00022490"/>
    </source>
</evidence>
<dbReference type="GO" id="GO:0005737">
    <property type="term" value="C:cytoplasm"/>
    <property type="evidence" value="ECO:0007669"/>
    <property type="project" value="TreeGrafter"/>
</dbReference>
<dbReference type="InterPro" id="IPR022768">
    <property type="entry name" value="Fascin-like_dom"/>
</dbReference>
<gene>
    <name evidence="9" type="primary">FSCN3</name>
</gene>
<name>A0AA97L792_EUBMA</name>
<reference evidence="9" key="1">
    <citation type="submission" date="2025-08" db="UniProtKB">
        <authorList>
            <consortium name="RefSeq"/>
        </authorList>
    </citation>
    <scope>IDENTIFICATION</scope>
    <source>
        <tissue evidence="9">Blood</tissue>
    </source>
</reference>
<dbReference type="GO" id="GO:0016477">
    <property type="term" value="P:cell migration"/>
    <property type="evidence" value="ECO:0007669"/>
    <property type="project" value="TreeGrafter"/>
</dbReference>
<dbReference type="GeneID" id="129335952"/>
<comment type="similarity">
    <text evidence="2 6">Belongs to the fascin family.</text>
</comment>
<sequence>MQVGLICGAGGYLTAGRYGDGVTALGSSLGKKQTWKLKVTTKQGEQTVVELIGHQGQPLLVDADGTVRCAPPVSEQQRQFLLEVHPSGAWTLQHVHSRKYLESDGEDVFCITRGLASYHRWMPQLAMHVHVVLFNPSAQLYARADPELNRVWVDTPVPYLEECSFILRFRSGVYHLETSNRKFVSRSETLVTKPSAETAFHLTLTPGGLVFLADREGRILYPHGSRGLLCLGDNPADNEEWFVIQRCPQWVSLRTRTKRYMTIICDSEVYAGSKKVTPMSVFHLEVNSGAKTVQLKGINHSYLAQRECKSVVADGCCREPETSFHVLWHYGKTFLRACNGRYLGTLPVGLVVARAVHPGPNEEFRLRLANRSFVMLRGRYGYVGSSGGHRVLRCNLLEPDCIELLPCKRGVYHLQTRGKSFWSLTSEKTFKTWGKFALNFCLEIRGNNLLAILAPNGYYLRGDREGALVADSEEVTGESIWEF</sequence>
<evidence type="ECO:0000256" key="4">
    <source>
        <dbReference type="ARBA" id="ARBA00023203"/>
    </source>
</evidence>
<evidence type="ECO:0000256" key="6">
    <source>
        <dbReference type="PIRNR" id="PIRNR005682"/>
    </source>
</evidence>
<dbReference type="PIRSF" id="PIRSF005682">
    <property type="entry name" value="Fascin"/>
    <property type="match status" value="1"/>
</dbReference>
<keyword evidence="3 6" id="KW-0963">Cytoplasm</keyword>
<dbReference type="InterPro" id="IPR010431">
    <property type="entry name" value="Fascin"/>
</dbReference>
<dbReference type="GO" id="GO:0031253">
    <property type="term" value="C:cell projection membrane"/>
    <property type="evidence" value="ECO:0007669"/>
    <property type="project" value="TreeGrafter"/>
</dbReference>
<comment type="subcellular location">
    <subcellularLocation>
        <location evidence="1 6">Cytoplasm</location>
        <location evidence="1 6">Cytoskeleton</location>
    </subcellularLocation>
</comment>
<dbReference type="PANTHER" id="PTHR10551:SF1">
    <property type="entry name" value="FASCIN-3"/>
    <property type="match status" value="1"/>
</dbReference>
<protein>
    <recommendedName>
        <fullName evidence="6">Fascin</fullName>
    </recommendedName>
</protein>
<dbReference type="PANTHER" id="PTHR10551">
    <property type="entry name" value="FASCIN"/>
    <property type="match status" value="1"/>
</dbReference>
<keyword evidence="5 6" id="KW-0206">Cytoskeleton</keyword>
<dbReference type="GO" id="GO:0015629">
    <property type="term" value="C:actin cytoskeleton"/>
    <property type="evidence" value="ECO:0007669"/>
    <property type="project" value="TreeGrafter"/>
</dbReference>
<evidence type="ECO:0000313" key="8">
    <source>
        <dbReference type="Proteomes" id="UP001190640"/>
    </source>
</evidence>
<dbReference type="GO" id="GO:0051017">
    <property type="term" value="P:actin filament bundle assembly"/>
    <property type="evidence" value="ECO:0007669"/>
    <property type="project" value="TreeGrafter"/>
</dbReference>
<dbReference type="Gene3D" id="2.80.10.50">
    <property type="match status" value="4"/>
</dbReference>
<dbReference type="InterPro" id="IPR008999">
    <property type="entry name" value="Actin-crosslinking"/>
</dbReference>
<evidence type="ECO:0000259" key="7">
    <source>
        <dbReference type="Pfam" id="PF06268"/>
    </source>
</evidence>
<proteinExistence type="inferred from homology"/>
<evidence type="ECO:0000256" key="5">
    <source>
        <dbReference type="ARBA" id="ARBA00023212"/>
    </source>
</evidence>
<feature type="domain" description="Fascin-like" evidence="7">
    <location>
        <begin position="10"/>
        <end position="110"/>
    </location>
</feature>
<evidence type="ECO:0000256" key="1">
    <source>
        <dbReference type="ARBA" id="ARBA00004245"/>
    </source>
</evidence>
<dbReference type="GO" id="GO:0030175">
    <property type="term" value="C:filopodium"/>
    <property type="evidence" value="ECO:0007669"/>
    <property type="project" value="TreeGrafter"/>
</dbReference>
<feature type="domain" description="Fascin-like" evidence="7">
    <location>
        <begin position="266"/>
        <end position="366"/>
    </location>
</feature>
<dbReference type="GO" id="GO:0005902">
    <property type="term" value="C:microvillus"/>
    <property type="evidence" value="ECO:0007669"/>
    <property type="project" value="TreeGrafter"/>
</dbReference>
<dbReference type="GO" id="GO:0001726">
    <property type="term" value="C:ruffle"/>
    <property type="evidence" value="ECO:0007669"/>
    <property type="project" value="TreeGrafter"/>
</dbReference>
<dbReference type="Proteomes" id="UP001190640">
    <property type="component" value="Chromosome 9"/>
</dbReference>
<dbReference type="AlphaFoldDB" id="A0AA97L792"/>
<dbReference type="GO" id="GO:0007163">
    <property type="term" value="P:establishment or maintenance of cell polarity"/>
    <property type="evidence" value="ECO:0007669"/>
    <property type="project" value="TreeGrafter"/>
</dbReference>
<dbReference type="KEGG" id="emc:129335952"/>
<dbReference type="GO" id="GO:0030426">
    <property type="term" value="C:growth cone"/>
    <property type="evidence" value="ECO:0007669"/>
    <property type="project" value="TreeGrafter"/>
</dbReference>
<organism evidence="8 9">
    <name type="scientific">Eublepharis macularius</name>
    <name type="common">Leopard gecko</name>
    <name type="synonym">Cyrtodactylus macularius</name>
    <dbReference type="NCBI Taxonomy" id="481883"/>
    <lineage>
        <taxon>Eukaryota</taxon>
        <taxon>Metazoa</taxon>
        <taxon>Chordata</taxon>
        <taxon>Craniata</taxon>
        <taxon>Vertebrata</taxon>
        <taxon>Euteleostomi</taxon>
        <taxon>Lepidosauria</taxon>
        <taxon>Squamata</taxon>
        <taxon>Bifurcata</taxon>
        <taxon>Gekkota</taxon>
        <taxon>Eublepharidae</taxon>
        <taxon>Eublepharinae</taxon>
        <taxon>Eublepharis</taxon>
    </lineage>
</organism>
<dbReference type="GO" id="GO:0030027">
    <property type="term" value="C:lamellipodium"/>
    <property type="evidence" value="ECO:0007669"/>
    <property type="project" value="TreeGrafter"/>
</dbReference>
<keyword evidence="4 6" id="KW-0009">Actin-binding</keyword>
<dbReference type="RefSeq" id="XP_054844833.1">
    <property type="nucleotide sequence ID" value="XM_054988858.1"/>
</dbReference>
<dbReference type="Pfam" id="PF06268">
    <property type="entry name" value="Fascin"/>
    <property type="match status" value="3"/>
</dbReference>
<dbReference type="SUPFAM" id="SSF50405">
    <property type="entry name" value="Actin-crosslinking proteins"/>
    <property type="match status" value="4"/>
</dbReference>
<keyword evidence="8" id="KW-1185">Reference proteome</keyword>
<dbReference type="FunFam" id="2.80.10.50:FF:000055">
    <property type="entry name" value="Fascin"/>
    <property type="match status" value="1"/>
</dbReference>
<dbReference type="GO" id="GO:0030674">
    <property type="term" value="F:protein-macromolecule adaptor activity"/>
    <property type="evidence" value="ECO:0007669"/>
    <property type="project" value="InterPro"/>
</dbReference>
<accession>A0AA97L792</accession>